<dbReference type="PANTHER" id="PTHR33325:SF11">
    <property type="entry name" value="COLD SHOCK DOMAIN-CONTAINING PROTEIN 4-LIKE"/>
    <property type="match status" value="1"/>
</dbReference>
<name>A0A8T0X4C0_PANVG</name>
<feature type="region of interest" description="Disordered" evidence="1">
    <location>
        <begin position="196"/>
        <end position="268"/>
    </location>
</feature>
<comment type="caution">
    <text evidence="2">The sequence shown here is derived from an EMBL/GenBank/DDBJ whole genome shotgun (WGS) entry which is preliminary data.</text>
</comment>
<feature type="compositionally biased region" description="Basic residues" evidence="1">
    <location>
        <begin position="210"/>
        <end position="240"/>
    </location>
</feature>
<sequence length="368" mass="41620">MASINKTEFKVLELNGKNYQTWALDCEFHLEAMQLTATIARPAAGVPAPPPYERAKACIFLRHHIHPDLKMEYLEVKDPQVLWLKLQERFGKQKSVLLPQARREWGQLRFLDFKSVEAYNAAIHRIVAQLRFCGQVVTELGMIEKTLETFHPTNMVLQQQYRNNKYMKYCDLINVLLTAEAHNELLMKNFNMRPAGTQAPPEAHASFRNNKGKGPFKNKGAKNHGHHGPKGGKFKKHMHGGQKSNGNSKGKSPQDSKGNANGAKHSKEGCFRCGSKKHWSRTCTAEPHLIELYQEWKKRQNPEAHFVQAAIDANTGLHLREPWDPPQQIDTAAMDVDPSAVRDATAGGEDAHMGDDDYDLEDEDLLDV</sequence>
<reference evidence="2" key="1">
    <citation type="submission" date="2020-05" db="EMBL/GenBank/DDBJ databases">
        <title>WGS assembly of Panicum virgatum.</title>
        <authorList>
            <person name="Lovell J.T."/>
            <person name="Jenkins J."/>
            <person name="Shu S."/>
            <person name="Juenger T.E."/>
            <person name="Schmutz J."/>
        </authorList>
    </citation>
    <scope>NUCLEOTIDE SEQUENCE</scope>
    <source>
        <strain evidence="2">AP13</strain>
    </source>
</reference>
<evidence type="ECO:0008006" key="4">
    <source>
        <dbReference type="Google" id="ProtNLM"/>
    </source>
</evidence>
<dbReference type="AlphaFoldDB" id="A0A8T0X4C0"/>
<protein>
    <recommendedName>
        <fullName evidence="4">CCHC-type domain-containing protein</fullName>
    </recommendedName>
</protein>
<proteinExistence type="predicted"/>
<evidence type="ECO:0000313" key="2">
    <source>
        <dbReference type="EMBL" id="KAG2653478.1"/>
    </source>
</evidence>
<organism evidence="2 3">
    <name type="scientific">Panicum virgatum</name>
    <name type="common">Blackwell switchgrass</name>
    <dbReference type="NCBI Taxonomy" id="38727"/>
    <lineage>
        <taxon>Eukaryota</taxon>
        <taxon>Viridiplantae</taxon>
        <taxon>Streptophyta</taxon>
        <taxon>Embryophyta</taxon>
        <taxon>Tracheophyta</taxon>
        <taxon>Spermatophyta</taxon>
        <taxon>Magnoliopsida</taxon>
        <taxon>Liliopsida</taxon>
        <taxon>Poales</taxon>
        <taxon>Poaceae</taxon>
        <taxon>PACMAD clade</taxon>
        <taxon>Panicoideae</taxon>
        <taxon>Panicodae</taxon>
        <taxon>Paniceae</taxon>
        <taxon>Panicinae</taxon>
        <taxon>Panicum</taxon>
        <taxon>Panicum sect. Hiantes</taxon>
    </lineage>
</organism>
<dbReference type="OrthoDB" id="659512at2759"/>
<dbReference type="EMBL" id="CM029038">
    <property type="protein sequence ID" value="KAG2653478.1"/>
    <property type="molecule type" value="Genomic_DNA"/>
</dbReference>
<dbReference type="PANTHER" id="PTHR33325">
    <property type="entry name" value="ZINC FINGER, CCHC-TYPE-RELATED"/>
    <property type="match status" value="1"/>
</dbReference>
<evidence type="ECO:0000256" key="1">
    <source>
        <dbReference type="SAM" id="MobiDB-lite"/>
    </source>
</evidence>
<feature type="compositionally biased region" description="Low complexity" evidence="1">
    <location>
        <begin position="241"/>
        <end position="251"/>
    </location>
</feature>
<feature type="compositionally biased region" description="Acidic residues" evidence="1">
    <location>
        <begin position="356"/>
        <end position="368"/>
    </location>
</feature>
<keyword evidence="3" id="KW-1185">Reference proteome</keyword>
<accession>A0A8T0X4C0</accession>
<dbReference type="Proteomes" id="UP000823388">
    <property type="component" value="Chromosome 1N"/>
</dbReference>
<gene>
    <name evidence="2" type="ORF">PVAP13_1NG458619</name>
</gene>
<evidence type="ECO:0000313" key="3">
    <source>
        <dbReference type="Proteomes" id="UP000823388"/>
    </source>
</evidence>
<feature type="region of interest" description="Disordered" evidence="1">
    <location>
        <begin position="342"/>
        <end position="368"/>
    </location>
</feature>